<keyword evidence="2 4" id="KW-0456">Lyase</keyword>
<keyword evidence="3 4" id="KW-0961">Cell wall biogenesis/degradation</keyword>
<dbReference type="PROSITE" id="PS51724">
    <property type="entry name" value="SPOR"/>
    <property type="match status" value="1"/>
</dbReference>
<dbReference type="InterPro" id="IPR034718">
    <property type="entry name" value="RlpA"/>
</dbReference>
<dbReference type="CDD" id="cd22268">
    <property type="entry name" value="DPBB_RlpA-like"/>
    <property type="match status" value="1"/>
</dbReference>
<comment type="subcellular location">
    <subcellularLocation>
        <location evidence="4">Cell membrane</location>
        <topology evidence="4">Lipid-anchor</topology>
    </subcellularLocation>
</comment>
<dbReference type="PANTHER" id="PTHR34183:SF1">
    <property type="entry name" value="ENDOLYTIC PEPTIDOGLYCAN TRANSGLYCOSYLASE RLPA"/>
    <property type="match status" value="1"/>
</dbReference>
<dbReference type="Proteomes" id="UP000020218">
    <property type="component" value="Unassembled WGS sequence"/>
</dbReference>
<keyword evidence="4" id="KW-1003">Cell membrane</keyword>
<dbReference type="NCBIfam" id="TIGR00413">
    <property type="entry name" value="rlpA"/>
    <property type="match status" value="1"/>
</dbReference>
<dbReference type="InterPro" id="IPR036680">
    <property type="entry name" value="SPOR-like_sf"/>
</dbReference>
<dbReference type="GO" id="GO:0071555">
    <property type="term" value="P:cell wall organization"/>
    <property type="evidence" value="ECO:0007669"/>
    <property type="project" value="UniProtKB-KW"/>
</dbReference>
<dbReference type="EC" id="4.2.2.-" evidence="4"/>
<dbReference type="HAMAP" id="MF_02071">
    <property type="entry name" value="RlpA"/>
    <property type="match status" value="1"/>
</dbReference>
<gene>
    <name evidence="4 8" type="primary">rlpA</name>
    <name evidence="8" type="ORF">AW08_02176</name>
</gene>
<evidence type="ECO:0000256" key="2">
    <source>
        <dbReference type="ARBA" id="ARBA00023239"/>
    </source>
</evidence>
<dbReference type="PANTHER" id="PTHR34183">
    <property type="entry name" value="ENDOLYTIC PEPTIDOGLYCAN TRANSGLYCOSYLASE RLPA"/>
    <property type="match status" value="1"/>
</dbReference>
<dbReference type="InterPro" id="IPR012997">
    <property type="entry name" value="RplA"/>
</dbReference>
<evidence type="ECO:0000259" key="7">
    <source>
        <dbReference type="PROSITE" id="PS51724"/>
    </source>
</evidence>
<dbReference type="EMBL" id="JFAX01000011">
    <property type="protein sequence ID" value="EXI67341.1"/>
    <property type="molecule type" value="Genomic_DNA"/>
</dbReference>
<evidence type="ECO:0000256" key="4">
    <source>
        <dbReference type="HAMAP-Rule" id="MF_02071"/>
    </source>
</evidence>
<evidence type="ECO:0000256" key="6">
    <source>
        <dbReference type="SAM" id="MobiDB-lite"/>
    </source>
</evidence>
<feature type="domain" description="SPOR" evidence="7">
    <location>
        <begin position="275"/>
        <end position="354"/>
    </location>
</feature>
<keyword evidence="4 8" id="KW-0449">Lipoprotein</keyword>
<dbReference type="SUPFAM" id="SSF110997">
    <property type="entry name" value="Sporulation related repeat"/>
    <property type="match status" value="1"/>
</dbReference>
<accession>A0A011MXN0</accession>
<evidence type="ECO:0000256" key="1">
    <source>
        <dbReference type="ARBA" id="ARBA00022729"/>
    </source>
</evidence>
<evidence type="ECO:0000256" key="3">
    <source>
        <dbReference type="ARBA" id="ARBA00023316"/>
    </source>
</evidence>
<comment type="function">
    <text evidence="4">Lytic transglycosylase with a strong preference for naked glycan strands that lack stem peptides.</text>
</comment>
<proteinExistence type="inferred from homology"/>
<evidence type="ECO:0000313" key="8">
    <source>
        <dbReference type="EMBL" id="EXI67341.1"/>
    </source>
</evidence>
<dbReference type="InterPro" id="IPR009009">
    <property type="entry name" value="RlpA-like_DPBB"/>
</dbReference>
<feature type="region of interest" description="Disordered" evidence="6">
    <location>
        <begin position="29"/>
        <end position="72"/>
    </location>
</feature>
<comment type="similarity">
    <text evidence="4 5">Belongs to the RlpA family.</text>
</comment>
<dbReference type="Gene3D" id="3.30.70.1070">
    <property type="entry name" value="Sporulation related repeat"/>
    <property type="match status" value="1"/>
</dbReference>
<dbReference type="STRING" id="1454001.AW08_02176"/>
<keyword evidence="9" id="KW-1185">Reference proteome</keyword>
<dbReference type="Pfam" id="PF03330">
    <property type="entry name" value="DPBB_1"/>
    <property type="match status" value="1"/>
</dbReference>
<dbReference type="PATRIC" id="fig|1454001.3.peg.2224"/>
<dbReference type="SUPFAM" id="SSF50685">
    <property type="entry name" value="Barwin-like endoglucanases"/>
    <property type="match status" value="1"/>
</dbReference>
<keyword evidence="1" id="KW-0732">Signal</keyword>
<protein>
    <recommendedName>
        <fullName evidence="4">Endolytic peptidoglycan transglycosylase RlpA</fullName>
        <ecNumber evidence="4">4.2.2.-</ecNumber>
    </recommendedName>
</protein>
<dbReference type="Gene3D" id="2.40.40.10">
    <property type="entry name" value="RlpA-like domain"/>
    <property type="match status" value="1"/>
</dbReference>
<sequence>MKRGVFRSLRWPGIGCSLALLLAACGGQPARPPEQVARSPEQTRPPAKIPRKSNVVQKRGGAYYKDDGPGDEIPENLDDIPDAEPRLEPLHRFANRPYVVLGKAYEPHASLRPHQERGVASWYGKKFHGLKTSIGEPYDMFAMTAAHPTLAIPSYVRVTRVGNGKSVVVRVTDRGPFHADRVIDLSYAAAHRLGYVDDGSTLVQVEAILPEGATTMSYAQVMAAPAPAAATGGAAERDEIELLAVRLGLDTTRAPAREMQRPAAPAAAAVTPAAAPSGGGIFLQLGAFASADNADSLRLHLLRELDWLTESVQVSSAGGLHRVHLGPYPSRVDADRVAERIRLALGYKPTFVLR</sequence>
<dbReference type="GO" id="GO:0008932">
    <property type="term" value="F:lytic endotransglycosylase activity"/>
    <property type="evidence" value="ECO:0007669"/>
    <property type="project" value="UniProtKB-UniRule"/>
</dbReference>
<dbReference type="InterPro" id="IPR007730">
    <property type="entry name" value="SPOR-like_dom"/>
</dbReference>
<evidence type="ECO:0000313" key="9">
    <source>
        <dbReference type="Proteomes" id="UP000020218"/>
    </source>
</evidence>
<evidence type="ECO:0000256" key="5">
    <source>
        <dbReference type="RuleBase" id="RU003495"/>
    </source>
</evidence>
<dbReference type="GO" id="GO:0000270">
    <property type="term" value="P:peptidoglycan metabolic process"/>
    <property type="evidence" value="ECO:0007669"/>
    <property type="project" value="UniProtKB-UniRule"/>
</dbReference>
<dbReference type="GO" id="GO:0042834">
    <property type="term" value="F:peptidoglycan binding"/>
    <property type="evidence" value="ECO:0007669"/>
    <property type="project" value="InterPro"/>
</dbReference>
<dbReference type="AlphaFoldDB" id="A0A011MXN0"/>
<keyword evidence="4" id="KW-0564">Palmitate</keyword>
<organism evidence="8 9">
    <name type="scientific">Candidatus Accumulibacter adjunctus</name>
    <dbReference type="NCBI Taxonomy" id="1454001"/>
    <lineage>
        <taxon>Bacteria</taxon>
        <taxon>Pseudomonadati</taxon>
        <taxon>Pseudomonadota</taxon>
        <taxon>Betaproteobacteria</taxon>
        <taxon>Candidatus Accumulibacter</taxon>
    </lineage>
</organism>
<dbReference type="InterPro" id="IPR036908">
    <property type="entry name" value="RlpA-like_sf"/>
</dbReference>
<comment type="caution">
    <text evidence="8">The sequence shown here is derived from an EMBL/GenBank/DDBJ whole genome shotgun (WGS) entry which is preliminary data.</text>
</comment>
<keyword evidence="4" id="KW-0472">Membrane</keyword>
<reference evidence="8" key="1">
    <citation type="submission" date="2014-02" db="EMBL/GenBank/DDBJ databases">
        <title>Expanding our view of genomic diversity in Candidatus Accumulibacter clades.</title>
        <authorList>
            <person name="Skennerton C.T."/>
            <person name="Barr J.J."/>
            <person name="Slater F.R."/>
            <person name="Bond P.L."/>
            <person name="Tyson G.W."/>
        </authorList>
    </citation>
    <scope>NUCLEOTIDE SEQUENCE [LARGE SCALE GENOMIC DNA]</scope>
</reference>
<dbReference type="PROSITE" id="PS51257">
    <property type="entry name" value="PROKAR_LIPOPROTEIN"/>
    <property type="match status" value="1"/>
</dbReference>
<dbReference type="GO" id="GO:0005886">
    <property type="term" value="C:plasma membrane"/>
    <property type="evidence" value="ECO:0007669"/>
    <property type="project" value="UniProtKB-SubCell"/>
</dbReference>
<name>A0A011MXN0_9PROT</name>
<dbReference type="Pfam" id="PF05036">
    <property type="entry name" value="SPOR"/>
    <property type="match status" value="1"/>
</dbReference>